<sequence length="88" mass="9358">MMATLSVLRTKIGLFMSCISSPAVGTDANGEPMVRMGVPVLISLNMTPRMMISDGVVSTSRYLTSGMKTPGRGVTRPTLMMSCESPSK</sequence>
<protein>
    <submittedName>
        <fullName evidence="3">Putative secreted protein</fullName>
    </submittedName>
</protein>
<feature type="chain" id="PRO_5014649767" evidence="2">
    <location>
        <begin position="29"/>
        <end position="88"/>
    </location>
</feature>
<reference evidence="3" key="1">
    <citation type="submission" date="2018-01" db="EMBL/GenBank/DDBJ databases">
        <title>An insight into the sialome of Amazonian anophelines.</title>
        <authorList>
            <person name="Ribeiro J.M."/>
            <person name="Scarpassa V."/>
            <person name="Calvo E."/>
        </authorList>
    </citation>
    <scope>NUCLEOTIDE SEQUENCE</scope>
    <source>
        <tissue evidence="3">Salivary glands</tissue>
    </source>
</reference>
<accession>A0A2M4CA52</accession>
<name>A0A2M4CA52_9DIPT</name>
<evidence type="ECO:0000256" key="1">
    <source>
        <dbReference type="SAM" id="MobiDB-lite"/>
    </source>
</evidence>
<evidence type="ECO:0000313" key="3">
    <source>
        <dbReference type="EMBL" id="MBW62194.1"/>
    </source>
</evidence>
<feature type="signal peptide" evidence="2">
    <location>
        <begin position="1"/>
        <end position="28"/>
    </location>
</feature>
<keyword evidence="2" id="KW-0732">Signal</keyword>
<proteinExistence type="predicted"/>
<feature type="region of interest" description="Disordered" evidence="1">
    <location>
        <begin position="67"/>
        <end position="88"/>
    </location>
</feature>
<organism evidence="3">
    <name type="scientific">Anopheles marajoara</name>
    <dbReference type="NCBI Taxonomy" id="58244"/>
    <lineage>
        <taxon>Eukaryota</taxon>
        <taxon>Metazoa</taxon>
        <taxon>Ecdysozoa</taxon>
        <taxon>Arthropoda</taxon>
        <taxon>Hexapoda</taxon>
        <taxon>Insecta</taxon>
        <taxon>Pterygota</taxon>
        <taxon>Neoptera</taxon>
        <taxon>Endopterygota</taxon>
        <taxon>Diptera</taxon>
        <taxon>Nematocera</taxon>
        <taxon>Culicoidea</taxon>
        <taxon>Culicidae</taxon>
        <taxon>Anophelinae</taxon>
        <taxon>Anopheles</taxon>
    </lineage>
</organism>
<dbReference type="AlphaFoldDB" id="A0A2M4CA52"/>
<evidence type="ECO:0000256" key="2">
    <source>
        <dbReference type="SAM" id="SignalP"/>
    </source>
</evidence>
<dbReference type="EMBL" id="GGFJ01013053">
    <property type="protein sequence ID" value="MBW62194.1"/>
    <property type="molecule type" value="Transcribed_RNA"/>
</dbReference>